<evidence type="ECO:0000256" key="1">
    <source>
        <dbReference type="ARBA" id="ARBA00001936"/>
    </source>
</evidence>
<dbReference type="PIRSF" id="PIRSF001235">
    <property type="entry name" value="Amidase_carbamoylase"/>
    <property type="match status" value="1"/>
</dbReference>
<feature type="binding site" evidence="7">
    <location>
        <position position="140"/>
    </location>
    <ligand>
        <name>Zn(2+)</name>
        <dbReference type="ChEBI" id="CHEBI:29105"/>
        <label>2</label>
    </ligand>
</feature>
<dbReference type="SUPFAM" id="SSF53187">
    <property type="entry name" value="Zn-dependent exopeptidases"/>
    <property type="match status" value="1"/>
</dbReference>
<sequence>MTQRVAESSALLLGALLPGARLADALLADLARATADPPGITRAAFGEGEHYAHARLGAAAVALGAERRVDAFGNLYLTLPGRRRELPALVIGSHADSVPHGGNFDGAAGVAGGVAVMANLVAQGARLPRDLTVLITRAEEAAWFPLAYPGSLAALGRLPPEALEALRSDTGRSLADHMAQAGFDPEPVRRGIAQIAPRDIAAFIELHIEQGPRLVAAGAPVGIVTGIAGGLRYTGGRCIGRYAHSGAEPRFARHDAVLGFNDFVTALEREWDAIEQRGGEATITFGRVESDPAQHGGSRVLGDLGFTLDLRSIDAAILAGLERRIAGICADIAARRRVRFELGPTFRWNAAVMDAGLMAGLSRAAVSCGLAAPPIPSGAGHDAAAFAEAGVPTAMVFVRNRNGSHNPDEAMEMEDLAAAIALLTAFVIAFDG</sequence>
<dbReference type="RefSeq" id="WP_183188470.1">
    <property type="nucleotide sequence ID" value="NZ_JACICD010000001.1"/>
</dbReference>
<evidence type="ECO:0000256" key="3">
    <source>
        <dbReference type="ARBA" id="ARBA00011738"/>
    </source>
</evidence>
<feature type="binding site" evidence="7">
    <location>
        <position position="105"/>
    </location>
    <ligand>
        <name>Zn(2+)</name>
        <dbReference type="ChEBI" id="CHEBI:29105"/>
        <label>2</label>
    </ligand>
</feature>
<dbReference type="GO" id="GO:0050538">
    <property type="term" value="F:N-carbamoyl-L-amino-acid hydrolase activity"/>
    <property type="evidence" value="ECO:0007669"/>
    <property type="project" value="UniProtKB-EC"/>
</dbReference>
<evidence type="ECO:0000256" key="4">
    <source>
        <dbReference type="ARBA" id="ARBA00022723"/>
    </source>
</evidence>
<dbReference type="Pfam" id="PF01546">
    <property type="entry name" value="Peptidase_M20"/>
    <property type="match status" value="1"/>
</dbReference>
<keyword evidence="9" id="KW-1185">Reference proteome</keyword>
<dbReference type="Gene3D" id="3.40.630.10">
    <property type="entry name" value="Zn peptidases"/>
    <property type="match status" value="1"/>
</dbReference>
<organism evidence="8 9">
    <name type="scientific">Ancylobacter tetraedralis</name>
    <dbReference type="NCBI Taxonomy" id="217068"/>
    <lineage>
        <taxon>Bacteria</taxon>
        <taxon>Pseudomonadati</taxon>
        <taxon>Pseudomonadota</taxon>
        <taxon>Alphaproteobacteria</taxon>
        <taxon>Hyphomicrobiales</taxon>
        <taxon>Xanthobacteraceae</taxon>
        <taxon>Ancylobacter</taxon>
    </lineage>
</organism>
<dbReference type="EC" id="3.5.1.87" evidence="8"/>
<dbReference type="SUPFAM" id="SSF55031">
    <property type="entry name" value="Bacterial exopeptidase dimerisation domain"/>
    <property type="match status" value="1"/>
</dbReference>
<evidence type="ECO:0000256" key="7">
    <source>
        <dbReference type="PIRSR" id="PIRSR001235-1"/>
    </source>
</evidence>
<feature type="binding site" evidence="7">
    <location>
        <position position="105"/>
    </location>
    <ligand>
        <name>Zn(2+)</name>
        <dbReference type="ChEBI" id="CHEBI:29105"/>
        <label>1</label>
    </ligand>
</feature>
<evidence type="ECO:0000313" key="8">
    <source>
        <dbReference type="EMBL" id="MBB3770368.1"/>
    </source>
</evidence>
<comment type="cofactor">
    <cofactor evidence="1">
        <name>Mn(2+)</name>
        <dbReference type="ChEBI" id="CHEBI:29035"/>
    </cofactor>
</comment>
<comment type="subunit">
    <text evidence="3">Homodimer.</text>
</comment>
<dbReference type="Gene3D" id="3.30.70.360">
    <property type="match status" value="1"/>
</dbReference>
<proteinExistence type="inferred from homology"/>
<dbReference type="NCBIfam" id="TIGR01879">
    <property type="entry name" value="hydantase"/>
    <property type="match status" value="1"/>
</dbReference>
<accession>A0A839Z7Z7</accession>
<evidence type="ECO:0000313" key="9">
    <source>
        <dbReference type="Proteomes" id="UP000533469"/>
    </source>
</evidence>
<evidence type="ECO:0000256" key="6">
    <source>
        <dbReference type="ARBA" id="ARBA00023211"/>
    </source>
</evidence>
<dbReference type="InterPro" id="IPR010158">
    <property type="entry name" value="Amidase_Cbmase"/>
</dbReference>
<keyword evidence="6" id="KW-0464">Manganese</keyword>
<keyword evidence="5 8" id="KW-0378">Hydrolase</keyword>
<dbReference type="EMBL" id="JACICD010000001">
    <property type="protein sequence ID" value="MBB3770368.1"/>
    <property type="molecule type" value="Genomic_DNA"/>
</dbReference>
<protein>
    <submittedName>
        <fullName evidence="8">N-carbamoyl-L-amino-acid hydrolase</fullName>
        <ecNumber evidence="8">3.5.1.87</ecNumber>
    </submittedName>
</protein>
<feature type="binding site" evidence="7">
    <location>
        <position position="94"/>
    </location>
    <ligand>
        <name>Zn(2+)</name>
        <dbReference type="ChEBI" id="CHEBI:29105"/>
        <label>1</label>
    </ligand>
</feature>
<keyword evidence="7" id="KW-0862">Zinc</keyword>
<dbReference type="PANTHER" id="PTHR32494">
    <property type="entry name" value="ALLANTOATE DEIMINASE-RELATED"/>
    <property type="match status" value="1"/>
</dbReference>
<dbReference type="AlphaFoldDB" id="A0A839Z7Z7"/>
<keyword evidence="4 7" id="KW-0479">Metal-binding</keyword>
<dbReference type="GO" id="GO:0016813">
    <property type="term" value="F:hydrolase activity, acting on carbon-nitrogen (but not peptide) bonds, in linear amidines"/>
    <property type="evidence" value="ECO:0007669"/>
    <property type="project" value="InterPro"/>
</dbReference>
<feature type="binding site" evidence="7">
    <location>
        <position position="207"/>
    </location>
    <ligand>
        <name>Zn(2+)</name>
        <dbReference type="ChEBI" id="CHEBI:29105"/>
        <label>1</label>
    </ligand>
</feature>
<feature type="binding site" evidence="7">
    <location>
        <position position="405"/>
    </location>
    <ligand>
        <name>Zn(2+)</name>
        <dbReference type="ChEBI" id="CHEBI:29105"/>
        <label>2</label>
    </ligand>
</feature>
<comment type="similarity">
    <text evidence="2">Belongs to the peptidase M20 family.</text>
</comment>
<dbReference type="InterPro" id="IPR002933">
    <property type="entry name" value="Peptidase_M20"/>
</dbReference>
<evidence type="ECO:0000256" key="2">
    <source>
        <dbReference type="ARBA" id="ARBA00006153"/>
    </source>
</evidence>
<comment type="caution">
    <text evidence="8">The sequence shown here is derived from an EMBL/GenBank/DDBJ whole genome shotgun (WGS) entry which is preliminary data.</text>
</comment>
<evidence type="ECO:0000256" key="5">
    <source>
        <dbReference type="ARBA" id="ARBA00022801"/>
    </source>
</evidence>
<dbReference type="GO" id="GO:0046872">
    <property type="term" value="F:metal ion binding"/>
    <property type="evidence" value="ECO:0007669"/>
    <property type="project" value="UniProtKB-KW"/>
</dbReference>
<name>A0A839Z7Z7_9HYPH</name>
<dbReference type="Proteomes" id="UP000533469">
    <property type="component" value="Unassembled WGS sequence"/>
</dbReference>
<reference evidence="8 9" key="1">
    <citation type="submission" date="2020-08" db="EMBL/GenBank/DDBJ databases">
        <title>Genomic Encyclopedia of Type Strains, Phase IV (KMG-IV): sequencing the most valuable type-strain genomes for metagenomic binning, comparative biology and taxonomic classification.</title>
        <authorList>
            <person name="Goeker M."/>
        </authorList>
    </citation>
    <scope>NUCLEOTIDE SEQUENCE [LARGE SCALE GENOMIC DNA]</scope>
    <source>
        <strain evidence="8 9">DSM 5895</strain>
    </source>
</reference>
<comment type="cofactor">
    <cofactor evidence="7">
        <name>Zn(2+)</name>
        <dbReference type="ChEBI" id="CHEBI:29105"/>
    </cofactor>
    <text evidence="7">Binds 2 Zn(2+) ions per subunit.</text>
</comment>
<dbReference type="PANTHER" id="PTHR32494:SF19">
    <property type="entry name" value="ALLANTOATE DEIMINASE-RELATED"/>
    <property type="match status" value="1"/>
</dbReference>
<gene>
    <name evidence="8" type="ORF">FHS55_000954</name>
</gene>
<dbReference type="InterPro" id="IPR036264">
    <property type="entry name" value="Bact_exopeptidase_dim_dom"/>
</dbReference>